<evidence type="ECO:0000313" key="4">
    <source>
        <dbReference type="Proteomes" id="UP000015101"/>
    </source>
</evidence>
<reference evidence="2 4" key="2">
    <citation type="journal article" date="2013" name="Nature">
        <title>Insights into bilaterian evolution from three spiralian genomes.</title>
        <authorList>
            <person name="Simakov O."/>
            <person name="Marletaz F."/>
            <person name="Cho S.J."/>
            <person name="Edsinger-Gonzales E."/>
            <person name="Havlak P."/>
            <person name="Hellsten U."/>
            <person name="Kuo D.H."/>
            <person name="Larsson T."/>
            <person name="Lv J."/>
            <person name="Arendt D."/>
            <person name="Savage R."/>
            <person name="Osoegawa K."/>
            <person name="de Jong P."/>
            <person name="Grimwood J."/>
            <person name="Chapman J.A."/>
            <person name="Shapiro H."/>
            <person name="Aerts A."/>
            <person name="Otillar R.P."/>
            <person name="Terry A.Y."/>
            <person name="Boore J.L."/>
            <person name="Grigoriev I.V."/>
            <person name="Lindberg D.R."/>
            <person name="Seaver E.C."/>
            <person name="Weisblat D.A."/>
            <person name="Putnam N.H."/>
            <person name="Rokhsar D.S."/>
        </authorList>
    </citation>
    <scope>NUCLEOTIDE SEQUENCE</scope>
</reference>
<reference evidence="3" key="3">
    <citation type="submission" date="2015-06" db="UniProtKB">
        <authorList>
            <consortium name="EnsemblMetazoa"/>
        </authorList>
    </citation>
    <scope>IDENTIFICATION</scope>
</reference>
<evidence type="ECO:0000313" key="3">
    <source>
        <dbReference type="EnsemblMetazoa" id="HelroP184418"/>
    </source>
</evidence>
<keyword evidence="1" id="KW-0472">Membrane</keyword>
<proteinExistence type="predicted"/>
<accession>T1FL60</accession>
<keyword evidence="4" id="KW-1185">Reference proteome</keyword>
<sequence>MCSIICWDNLLRSLGSFVVVEEDNRSNGLSFSVDELFIVIDELGRVVVIVGNDRLCEVAFDDVFIDDVISIDIENFREVLVKGQDEKISARSEVDVSAAVFCDVVTVGFVVGGLQVDDFDDGFGVMDVMAAVAAVVACVVVVAGVSVADVSGLDLEVLEAFWDNSLSSGTTTKLIPAAVFDAVAVDVIDVSDDDADVGDNVDVALAKDSDEFSSFNFLVL</sequence>
<protein>
    <submittedName>
        <fullName evidence="2 3">Uncharacterized protein</fullName>
    </submittedName>
</protein>
<dbReference type="AlphaFoldDB" id="T1FL60"/>
<feature type="transmembrane region" description="Helical" evidence="1">
    <location>
        <begin position="128"/>
        <end position="148"/>
    </location>
</feature>
<dbReference type="Proteomes" id="UP000015101">
    <property type="component" value="Unassembled WGS sequence"/>
</dbReference>
<name>T1FL60_HELRO</name>
<keyword evidence="1" id="KW-1133">Transmembrane helix</keyword>
<dbReference type="KEGG" id="hro:HELRODRAFT_184418"/>
<dbReference type="EMBL" id="AMQM01009970">
    <property type="status" value="NOT_ANNOTATED_CDS"/>
    <property type="molecule type" value="Genomic_DNA"/>
</dbReference>
<organism evidence="3 4">
    <name type="scientific">Helobdella robusta</name>
    <name type="common">Californian leech</name>
    <dbReference type="NCBI Taxonomy" id="6412"/>
    <lineage>
        <taxon>Eukaryota</taxon>
        <taxon>Metazoa</taxon>
        <taxon>Spiralia</taxon>
        <taxon>Lophotrochozoa</taxon>
        <taxon>Annelida</taxon>
        <taxon>Clitellata</taxon>
        <taxon>Hirudinea</taxon>
        <taxon>Rhynchobdellida</taxon>
        <taxon>Glossiphoniidae</taxon>
        <taxon>Helobdella</taxon>
    </lineage>
</organism>
<dbReference type="EnsemblMetazoa" id="HelroT184418">
    <property type="protein sequence ID" value="HelroP184418"/>
    <property type="gene ID" value="HelroG184418"/>
</dbReference>
<dbReference type="EMBL" id="KB097270">
    <property type="protein sequence ID" value="ESN97820.1"/>
    <property type="molecule type" value="Genomic_DNA"/>
</dbReference>
<dbReference type="RefSeq" id="XP_009024080.1">
    <property type="nucleotide sequence ID" value="XM_009025832.1"/>
</dbReference>
<feature type="transmembrane region" description="Helical" evidence="1">
    <location>
        <begin position="96"/>
        <end position="116"/>
    </location>
</feature>
<reference evidence="4" key="1">
    <citation type="submission" date="2012-12" db="EMBL/GenBank/DDBJ databases">
        <authorList>
            <person name="Hellsten U."/>
            <person name="Grimwood J."/>
            <person name="Chapman J.A."/>
            <person name="Shapiro H."/>
            <person name="Aerts A."/>
            <person name="Otillar R.P."/>
            <person name="Terry A.Y."/>
            <person name="Boore J.L."/>
            <person name="Simakov O."/>
            <person name="Marletaz F."/>
            <person name="Cho S.-J."/>
            <person name="Edsinger-Gonzales E."/>
            <person name="Havlak P."/>
            <person name="Kuo D.-H."/>
            <person name="Larsson T."/>
            <person name="Lv J."/>
            <person name="Arendt D."/>
            <person name="Savage R."/>
            <person name="Osoegawa K."/>
            <person name="de Jong P."/>
            <person name="Lindberg D.R."/>
            <person name="Seaver E.C."/>
            <person name="Weisblat D.A."/>
            <person name="Putnam N.H."/>
            <person name="Grigoriev I.V."/>
            <person name="Rokhsar D.S."/>
        </authorList>
    </citation>
    <scope>NUCLEOTIDE SEQUENCE</scope>
</reference>
<dbReference type="HOGENOM" id="CLU_1257285_0_0_1"/>
<dbReference type="GeneID" id="20209559"/>
<dbReference type="InParanoid" id="T1FL60"/>
<evidence type="ECO:0000313" key="2">
    <source>
        <dbReference type="EMBL" id="ESN97820.1"/>
    </source>
</evidence>
<dbReference type="CTD" id="20209559"/>
<evidence type="ECO:0000256" key="1">
    <source>
        <dbReference type="SAM" id="Phobius"/>
    </source>
</evidence>
<gene>
    <name evidence="3" type="primary">20209559</name>
    <name evidence="2" type="ORF">HELRODRAFT_184418</name>
</gene>
<keyword evidence="1" id="KW-0812">Transmembrane</keyword>